<dbReference type="InterPro" id="IPR003439">
    <property type="entry name" value="ABC_transporter-like_ATP-bd"/>
</dbReference>
<evidence type="ECO:0000313" key="9">
    <source>
        <dbReference type="Proteomes" id="UP000188246"/>
    </source>
</evidence>
<dbReference type="GO" id="GO:0005524">
    <property type="term" value="F:ATP binding"/>
    <property type="evidence" value="ECO:0007669"/>
    <property type="project" value="UniProtKB-KW"/>
</dbReference>
<dbReference type="InterPro" id="IPR003593">
    <property type="entry name" value="AAA+_ATPase"/>
</dbReference>
<dbReference type="KEGG" id="vpi:BW732_10045"/>
<dbReference type="RefSeq" id="WP_077276593.1">
    <property type="nucleotide sequence ID" value="NZ_CP019609.1"/>
</dbReference>
<dbReference type="FunFam" id="3.40.50.300:FF:000287">
    <property type="entry name" value="Multidrug ABC transporter ATP-binding protein"/>
    <property type="match status" value="1"/>
</dbReference>
<keyword evidence="2" id="KW-0813">Transport</keyword>
<evidence type="ECO:0000313" key="8">
    <source>
        <dbReference type="EMBL" id="AQP54512.1"/>
    </source>
</evidence>
<evidence type="ECO:0000256" key="2">
    <source>
        <dbReference type="ARBA" id="ARBA00022448"/>
    </source>
</evidence>
<dbReference type="PROSITE" id="PS50929">
    <property type="entry name" value="ABC_TM1F"/>
    <property type="match status" value="1"/>
</dbReference>
<dbReference type="PROSITE" id="PS00211">
    <property type="entry name" value="ABC_TRANSPORTER_1"/>
    <property type="match status" value="1"/>
</dbReference>
<dbReference type="SUPFAM" id="SSF90123">
    <property type="entry name" value="ABC transporter transmembrane region"/>
    <property type="match status" value="1"/>
</dbReference>
<dbReference type="CDD" id="cd03254">
    <property type="entry name" value="ABCC_Glucan_exporter_like"/>
    <property type="match status" value="1"/>
</dbReference>
<dbReference type="Gene3D" id="1.20.1560.10">
    <property type="entry name" value="ABC transporter type 1, transmembrane domain"/>
    <property type="match status" value="1"/>
</dbReference>
<gene>
    <name evidence="8" type="ORF">BW732_10045</name>
</gene>
<name>A0A1Q2D822_9ENTE</name>
<dbReference type="GO" id="GO:0005886">
    <property type="term" value="C:plasma membrane"/>
    <property type="evidence" value="ECO:0007669"/>
    <property type="project" value="UniProtKB-SubCell"/>
</dbReference>
<dbReference type="InterPro" id="IPR011527">
    <property type="entry name" value="ABC1_TM_dom"/>
</dbReference>
<keyword evidence="7" id="KW-0472">Membrane</keyword>
<dbReference type="EMBL" id="CP019609">
    <property type="protein sequence ID" value="AQP54512.1"/>
    <property type="molecule type" value="Genomic_DNA"/>
</dbReference>
<protein>
    <submittedName>
        <fullName evidence="8">Multidrug ABC transporter ATP-binding protein</fullName>
    </submittedName>
</protein>
<dbReference type="InterPro" id="IPR036640">
    <property type="entry name" value="ABC1_TM_sf"/>
</dbReference>
<keyword evidence="5 8" id="KW-0067">ATP-binding</keyword>
<evidence type="ECO:0000256" key="1">
    <source>
        <dbReference type="ARBA" id="ARBA00004651"/>
    </source>
</evidence>
<dbReference type="Gene3D" id="3.40.50.300">
    <property type="entry name" value="P-loop containing nucleotide triphosphate hydrolases"/>
    <property type="match status" value="1"/>
</dbReference>
<keyword evidence="9" id="KW-1185">Reference proteome</keyword>
<sequence>MKEQPQSEWTKQLTLKEQVSIIKRLFTFAKPFRWYFLGALTFAVVLAVINILLPKILQVLMDNHLETKNATTQTILYFAALYGVGVLFKAIVWFGQWILYFKGSLQTYQSIRVRLFNKLQTMGMRYFDQTPAGSIVSRVTNDTETLFEFWLFFLFIMTAIFGVFASFVAMWSINPQLTLISMIFFPILLVIIWYYQKYSSRIYRGMRERLSHLNTKLNESISGMSIIQIFRQEERLEKEFAESNDAYLGSRYSMIRTNSLLLAPIINLLFALATAVVLGYFGILSFQSPVEVGMIYAFISYVQQFFNPMTNMMDSLSVFQDGLVAGGRIIKILDHEELTPQQNPGADATITNAKIEFKNVSFSYDGTHNVLDDISFVANPGETVALVGHTGSGKSSIINVLMRFYEFYDGQILIDDVDIKDYSMTELREKLGLVLQDAFMFYGDISSNIRLLNQEITDEQIIEAAKFVQADKFIETLPGNYHAKVLEGGSSFSSGERQLISFARTIVTDPKILVLDEATANIDTETETLIQEGLQRMRSGRTTIAIAHRLSTIKDANLILVLEKGRIVERGTHDELVGYGGLYHNMYQLQNNKQQLDND</sequence>
<keyword evidence="6" id="KW-1133">Transmembrane helix</keyword>
<dbReference type="PANTHER" id="PTHR43394:SF1">
    <property type="entry name" value="ATP-BINDING CASSETTE SUB-FAMILY B MEMBER 10, MITOCHONDRIAL"/>
    <property type="match status" value="1"/>
</dbReference>
<dbReference type="InterPro" id="IPR017871">
    <property type="entry name" value="ABC_transporter-like_CS"/>
</dbReference>
<dbReference type="InterPro" id="IPR039421">
    <property type="entry name" value="Type_1_exporter"/>
</dbReference>
<dbReference type="InterPro" id="IPR027417">
    <property type="entry name" value="P-loop_NTPase"/>
</dbReference>
<evidence type="ECO:0000256" key="3">
    <source>
        <dbReference type="ARBA" id="ARBA00022692"/>
    </source>
</evidence>
<dbReference type="PANTHER" id="PTHR43394">
    <property type="entry name" value="ATP-DEPENDENT PERMEASE MDL1, MITOCHONDRIAL"/>
    <property type="match status" value="1"/>
</dbReference>
<dbReference type="OrthoDB" id="9770415at2"/>
<dbReference type="SMART" id="SM00382">
    <property type="entry name" value="AAA"/>
    <property type="match status" value="1"/>
</dbReference>
<evidence type="ECO:0000256" key="6">
    <source>
        <dbReference type="ARBA" id="ARBA00022989"/>
    </source>
</evidence>
<keyword evidence="4" id="KW-0547">Nucleotide-binding</keyword>
<dbReference type="GO" id="GO:0016887">
    <property type="term" value="F:ATP hydrolysis activity"/>
    <property type="evidence" value="ECO:0007669"/>
    <property type="project" value="InterPro"/>
</dbReference>
<keyword evidence="3" id="KW-0812">Transmembrane</keyword>
<dbReference type="Proteomes" id="UP000188246">
    <property type="component" value="Chromosome"/>
</dbReference>
<dbReference type="Pfam" id="PF00664">
    <property type="entry name" value="ABC_membrane"/>
    <property type="match status" value="1"/>
</dbReference>
<organism evidence="8 9">
    <name type="scientific">Vagococcus penaei</name>
    <dbReference type="NCBI Taxonomy" id="633807"/>
    <lineage>
        <taxon>Bacteria</taxon>
        <taxon>Bacillati</taxon>
        <taxon>Bacillota</taxon>
        <taxon>Bacilli</taxon>
        <taxon>Lactobacillales</taxon>
        <taxon>Enterococcaceae</taxon>
        <taxon>Vagococcus</taxon>
    </lineage>
</organism>
<dbReference type="Pfam" id="PF00005">
    <property type="entry name" value="ABC_tran"/>
    <property type="match status" value="1"/>
</dbReference>
<evidence type="ECO:0000256" key="7">
    <source>
        <dbReference type="ARBA" id="ARBA00023136"/>
    </source>
</evidence>
<dbReference type="PROSITE" id="PS50893">
    <property type="entry name" value="ABC_TRANSPORTER_2"/>
    <property type="match status" value="1"/>
</dbReference>
<evidence type="ECO:0000256" key="5">
    <source>
        <dbReference type="ARBA" id="ARBA00022840"/>
    </source>
</evidence>
<dbReference type="GO" id="GO:0015421">
    <property type="term" value="F:ABC-type oligopeptide transporter activity"/>
    <property type="evidence" value="ECO:0007669"/>
    <property type="project" value="TreeGrafter"/>
</dbReference>
<accession>A0A1Q2D822</accession>
<dbReference type="CDD" id="cd18544">
    <property type="entry name" value="ABC_6TM_TmrA_like"/>
    <property type="match status" value="1"/>
</dbReference>
<evidence type="ECO:0000256" key="4">
    <source>
        <dbReference type="ARBA" id="ARBA00022741"/>
    </source>
</evidence>
<dbReference type="SUPFAM" id="SSF52540">
    <property type="entry name" value="P-loop containing nucleoside triphosphate hydrolases"/>
    <property type="match status" value="1"/>
</dbReference>
<dbReference type="AlphaFoldDB" id="A0A1Q2D822"/>
<proteinExistence type="predicted"/>
<comment type="subcellular location">
    <subcellularLocation>
        <location evidence="1">Cell membrane</location>
        <topology evidence="1">Multi-pass membrane protein</topology>
    </subcellularLocation>
</comment>
<reference evidence="8 9" key="1">
    <citation type="journal article" date="2010" name="Int. J. Syst. Evol. Microbiol.">
        <title>Vagococcus penaei sp. nov., isolated from spoilage microbiota of cooked shrimp (Penaeus vannamei).</title>
        <authorList>
            <person name="Jaffres E."/>
            <person name="Prevost H."/>
            <person name="Rossero A."/>
            <person name="Joffraud J.J."/>
            <person name="Dousset X."/>
        </authorList>
    </citation>
    <scope>NUCLEOTIDE SEQUENCE [LARGE SCALE GENOMIC DNA]</scope>
    <source>
        <strain evidence="8 9">CD276</strain>
    </source>
</reference>
<dbReference type="STRING" id="633807.BW732_10045"/>